<evidence type="ECO:0000313" key="4">
    <source>
        <dbReference type="Proteomes" id="UP001419268"/>
    </source>
</evidence>
<dbReference type="FunFam" id="2.60.110.10:FF:000002">
    <property type="entry name" value="Thaumatin-like protein 1a"/>
    <property type="match status" value="1"/>
</dbReference>
<dbReference type="Proteomes" id="UP001419268">
    <property type="component" value="Unassembled WGS sequence"/>
</dbReference>
<dbReference type="PROSITE" id="PS51367">
    <property type="entry name" value="THAUMATIN_2"/>
    <property type="match status" value="1"/>
</dbReference>
<dbReference type="InterPro" id="IPR001938">
    <property type="entry name" value="Thaumatin"/>
</dbReference>
<dbReference type="PANTHER" id="PTHR31048">
    <property type="entry name" value="OS03G0233200 PROTEIN"/>
    <property type="match status" value="1"/>
</dbReference>
<dbReference type="PRINTS" id="PR00347">
    <property type="entry name" value="THAUMATIN"/>
</dbReference>
<evidence type="ECO:0000256" key="1">
    <source>
        <dbReference type="ARBA" id="ARBA00010607"/>
    </source>
</evidence>
<evidence type="ECO:0000256" key="2">
    <source>
        <dbReference type="ARBA" id="ARBA00023157"/>
    </source>
</evidence>
<accession>A0AAP0IQE9</accession>
<reference evidence="3 4" key="1">
    <citation type="submission" date="2024-01" db="EMBL/GenBank/DDBJ databases">
        <title>Genome assemblies of Stephania.</title>
        <authorList>
            <person name="Yang L."/>
        </authorList>
    </citation>
    <scope>NUCLEOTIDE SEQUENCE [LARGE SCALE GENOMIC DNA]</scope>
    <source>
        <strain evidence="3">JXDWG</strain>
        <tissue evidence="3">Leaf</tissue>
    </source>
</reference>
<dbReference type="SMART" id="SM00205">
    <property type="entry name" value="THN"/>
    <property type="match status" value="1"/>
</dbReference>
<comment type="caution">
    <text evidence="3">The sequence shown here is derived from an EMBL/GenBank/DDBJ whole genome shotgun (WGS) entry which is preliminary data.</text>
</comment>
<proteinExistence type="inferred from homology"/>
<dbReference type="AlphaFoldDB" id="A0AAP0IQE9"/>
<dbReference type="SUPFAM" id="SSF49870">
    <property type="entry name" value="Osmotin, thaumatin-like protein"/>
    <property type="match status" value="1"/>
</dbReference>
<dbReference type="Pfam" id="PF00314">
    <property type="entry name" value="Thaumatin"/>
    <property type="match status" value="1"/>
</dbReference>
<organism evidence="3 4">
    <name type="scientific">Stephania cephalantha</name>
    <dbReference type="NCBI Taxonomy" id="152367"/>
    <lineage>
        <taxon>Eukaryota</taxon>
        <taxon>Viridiplantae</taxon>
        <taxon>Streptophyta</taxon>
        <taxon>Embryophyta</taxon>
        <taxon>Tracheophyta</taxon>
        <taxon>Spermatophyta</taxon>
        <taxon>Magnoliopsida</taxon>
        <taxon>Ranunculales</taxon>
        <taxon>Menispermaceae</taxon>
        <taxon>Menispermoideae</taxon>
        <taxon>Cissampelideae</taxon>
        <taxon>Stephania</taxon>
    </lineage>
</organism>
<comment type="similarity">
    <text evidence="1">Belongs to the thaumatin family.</text>
</comment>
<protein>
    <recommendedName>
        <fullName evidence="5">Thaumatin-like protein</fullName>
    </recommendedName>
</protein>
<evidence type="ECO:0008006" key="5">
    <source>
        <dbReference type="Google" id="ProtNLM"/>
    </source>
</evidence>
<evidence type="ECO:0000313" key="3">
    <source>
        <dbReference type="EMBL" id="KAK9119525.1"/>
    </source>
</evidence>
<name>A0AAP0IQE9_9MAGN</name>
<dbReference type="InterPro" id="IPR037176">
    <property type="entry name" value="Osmotin/thaumatin-like_sf"/>
</dbReference>
<dbReference type="EMBL" id="JBBNAG010000007">
    <property type="protein sequence ID" value="KAK9119525.1"/>
    <property type="molecule type" value="Genomic_DNA"/>
</dbReference>
<sequence>MPFTRGRYGKCDHSIENVIAGQAQGTFVTFYFSNKCPFPIWPAIAANVGRPAIADGGFPLPSGNVKRILVPFSWTGRFWARTGCDFTSNRKPACETGDCDGRLACNGTIGLPPATLVQVSAQADRTKPNFYDVSLVDGYNLPVSVTARTLEPKCFIGGCSKDIKSICPNELKVLNDVGQAMACKSACLAFDLDQFCCRNSYGSPSKCKPSVYSKIFKDACPSYFSYAFDSPLPLVSCTANEYIVTFCPSKRVLPCPLRYVDYSPTCAALQAISSFNQIETYYMKSQCTSHFSLGLFTLLFFQFYSINLT</sequence>
<dbReference type="CDD" id="cd09218">
    <property type="entry name" value="TLP-PA"/>
    <property type="match status" value="1"/>
</dbReference>
<dbReference type="Gene3D" id="2.60.110.10">
    <property type="entry name" value="Thaumatin"/>
    <property type="match status" value="1"/>
</dbReference>
<gene>
    <name evidence="3" type="ORF">Scep_017618</name>
</gene>
<keyword evidence="4" id="KW-1185">Reference proteome</keyword>
<keyword evidence="2" id="KW-1015">Disulfide bond</keyword>